<evidence type="ECO:0000313" key="2">
    <source>
        <dbReference type="Proteomes" id="UP000049077"/>
    </source>
</evidence>
<reference evidence="1 2" key="1">
    <citation type="submission" date="2014-06" db="EMBL/GenBank/DDBJ databases">
        <authorList>
            <person name="Le Roux F."/>
        </authorList>
    </citation>
    <scope>NUCLEOTIDE SEQUENCE [LARGE SCALE GENOMIC DNA]</scope>
    <source>
        <strain evidence="1 2">J5-4</strain>
    </source>
</reference>
<keyword evidence="2" id="KW-1185">Reference proteome</keyword>
<protein>
    <submittedName>
        <fullName evidence="1">Uncharacterized protein</fullName>
    </submittedName>
</protein>
<dbReference type="Proteomes" id="UP000049077">
    <property type="component" value="Unassembled WGS sequence"/>
</dbReference>
<organism evidence="1 2">
    <name type="scientific">Vibrio crassostreae</name>
    <dbReference type="NCBI Taxonomy" id="246167"/>
    <lineage>
        <taxon>Bacteria</taxon>
        <taxon>Pseudomonadati</taxon>
        <taxon>Pseudomonadota</taxon>
        <taxon>Gammaproteobacteria</taxon>
        <taxon>Vibrionales</taxon>
        <taxon>Vibrionaceae</taxon>
        <taxon>Vibrio</taxon>
    </lineage>
</organism>
<gene>
    <name evidence="1" type="ORF">VCR4J5_1480008</name>
</gene>
<evidence type="ECO:0000313" key="1">
    <source>
        <dbReference type="EMBL" id="CDT07851.1"/>
    </source>
</evidence>
<sequence length="79" mass="9245">MFFHLRSIFSITEIITPTHINNLTISSAYNLCFNTPICYWVNLNGKKKQWNHMALNGRSMVAKRIAISMYLFWTFISIA</sequence>
<comment type="caution">
    <text evidence="1">The sequence shown here is derived from an EMBL/GenBank/DDBJ whole genome shotgun (WGS) entry which is preliminary data.</text>
</comment>
<name>A0ABP1WVF6_9VIBR</name>
<accession>A0ABP1WVF6</accession>
<dbReference type="EMBL" id="CCJX01000055">
    <property type="protein sequence ID" value="CDT07851.1"/>
    <property type="molecule type" value="Genomic_DNA"/>
</dbReference>
<proteinExistence type="predicted"/>